<feature type="region of interest" description="Disordered" evidence="4">
    <location>
        <begin position="722"/>
        <end position="760"/>
    </location>
</feature>
<feature type="compositionally biased region" description="Acidic residues" evidence="4">
    <location>
        <begin position="667"/>
        <end position="681"/>
    </location>
</feature>
<dbReference type="AlphaFoldDB" id="A0AAD6VSW2"/>
<dbReference type="GO" id="GO:0051228">
    <property type="term" value="P:mitotic spindle disassembly"/>
    <property type="evidence" value="ECO:0007669"/>
    <property type="project" value="TreeGrafter"/>
</dbReference>
<dbReference type="Gene3D" id="1.10.8.60">
    <property type="match status" value="1"/>
</dbReference>
<keyword evidence="7" id="KW-1185">Reference proteome</keyword>
<dbReference type="FunFam" id="1.10.8.60:FF:000004">
    <property type="entry name" value="Cell division control 48"/>
    <property type="match status" value="1"/>
</dbReference>
<dbReference type="PANTHER" id="PTHR23077">
    <property type="entry name" value="AAA-FAMILY ATPASE"/>
    <property type="match status" value="1"/>
</dbReference>
<dbReference type="InterPro" id="IPR041569">
    <property type="entry name" value="AAA_lid_3"/>
</dbReference>
<dbReference type="GO" id="GO:0097352">
    <property type="term" value="P:autophagosome maturation"/>
    <property type="evidence" value="ECO:0007669"/>
    <property type="project" value="TreeGrafter"/>
</dbReference>
<evidence type="ECO:0000256" key="2">
    <source>
        <dbReference type="ARBA" id="ARBA00022741"/>
    </source>
</evidence>
<dbReference type="InterPro" id="IPR015415">
    <property type="entry name" value="Spast_Vps4_C"/>
</dbReference>
<feature type="compositionally biased region" description="Low complexity" evidence="4">
    <location>
        <begin position="735"/>
        <end position="748"/>
    </location>
</feature>
<gene>
    <name evidence="6" type="ORF">GGX14DRAFT_670716</name>
</gene>
<evidence type="ECO:0000256" key="4">
    <source>
        <dbReference type="SAM" id="MobiDB-lite"/>
    </source>
</evidence>
<feature type="domain" description="AAA+ ATPase" evidence="5">
    <location>
        <begin position="1"/>
        <end position="131"/>
    </location>
</feature>
<dbReference type="Pfam" id="PF17862">
    <property type="entry name" value="AAA_lid_3"/>
    <property type="match status" value="1"/>
</dbReference>
<evidence type="ECO:0000259" key="5">
    <source>
        <dbReference type="SMART" id="SM00382"/>
    </source>
</evidence>
<feature type="region of interest" description="Disordered" evidence="4">
    <location>
        <begin position="659"/>
        <end position="683"/>
    </location>
</feature>
<dbReference type="GO" id="GO:0030970">
    <property type="term" value="P:retrograde protein transport, ER to cytosol"/>
    <property type="evidence" value="ECO:0007669"/>
    <property type="project" value="TreeGrafter"/>
</dbReference>
<dbReference type="GO" id="GO:0034098">
    <property type="term" value="C:VCP-NPL4-UFD1 AAA ATPase complex"/>
    <property type="evidence" value="ECO:0007669"/>
    <property type="project" value="TreeGrafter"/>
</dbReference>
<dbReference type="SUPFAM" id="SSF52540">
    <property type="entry name" value="P-loop containing nucleoside triphosphate hydrolases"/>
    <property type="match status" value="2"/>
</dbReference>
<dbReference type="InterPro" id="IPR050168">
    <property type="entry name" value="AAA_ATPase_domain"/>
</dbReference>
<feature type="domain" description="AAA+ ATPase" evidence="5">
    <location>
        <begin position="268"/>
        <end position="386"/>
    </location>
</feature>
<sequence>MFGPPGTGKTLMARAVANETGVFFFLINGPEIMSKMAGESESNLRKAFEEAEKNSPAIIFIDELDSIAPKREKTNGEVERRVVSQLLTLMDGLKARSNVVVMAATNRPNSIDPALRRFGRFDREVDIGIPDPTGRLEILRIHTKNMKLAEDVDLEQIAADTHGYVGSDVASLCSEAAMQQIREEMDLIDLDEDTIDAEVLDSLGVTMDNFRFALGASNPSAFRETVVEVPTVKWDDIGGLEKVKQELQETVQYPVEHPEKFLMYGMSPFKGVLFYGPPGTGKTMLAKAIANECNANFISIKGPELLTMWFGESEANVRDVFDKARAAAPCVMFFDELDSIAKARGGSAGDAGGAGDRVLNQILTEMDGWLLRPGRLDQLIYIPLPCHVPCPSDRIRVGPNQIDDMLYRSIWTAAPHPRSPGGPPMPPTAPSHPCGYARTPEPLIHSQLMVVYPASWSICIIGPAWSLIVLYFAPALALWRIGTPVDSQILPAPSGCLPNAPSALRDLIRALCNHSRYSEPFACLRLRFCDFGPALCLCQFIDPARIPTLAPRYTDGTPSAHPSSVQPSSVFRALRLLATSSLCLRHRISARFHPASLPDLCTLFRHYVGLVLDIPDEPSRLSILKANLKKSPVSADVDLRAAKLVIRASIEFDIRRAREKRAKDEAAGDDDMKVEEEEEEDPVPKITREHFEEAMKLARRSVSDQDIRRYVMFSQNLQQSRGFRNSFKFPGGEGAPAAPATTSTGNAGFTEDTADDDLYA</sequence>
<dbReference type="FunFam" id="3.40.50.300:FF:004178">
    <property type="entry name" value="Uncharacterized protein"/>
    <property type="match status" value="1"/>
</dbReference>
<dbReference type="GO" id="GO:0005634">
    <property type="term" value="C:nucleus"/>
    <property type="evidence" value="ECO:0007669"/>
    <property type="project" value="TreeGrafter"/>
</dbReference>
<evidence type="ECO:0000313" key="6">
    <source>
        <dbReference type="EMBL" id="KAJ7221672.1"/>
    </source>
</evidence>
<dbReference type="PANTHER" id="PTHR23077:SF171">
    <property type="entry name" value="NUCLEAR VALOSIN-CONTAINING PROTEIN-LIKE"/>
    <property type="match status" value="1"/>
</dbReference>
<dbReference type="PROSITE" id="PS00674">
    <property type="entry name" value="AAA"/>
    <property type="match status" value="1"/>
</dbReference>
<proteinExistence type="inferred from homology"/>
<dbReference type="GO" id="GO:0016887">
    <property type="term" value="F:ATP hydrolysis activity"/>
    <property type="evidence" value="ECO:0007669"/>
    <property type="project" value="InterPro"/>
</dbReference>
<dbReference type="InterPro" id="IPR003593">
    <property type="entry name" value="AAA+_ATPase"/>
</dbReference>
<evidence type="ECO:0000256" key="3">
    <source>
        <dbReference type="ARBA" id="ARBA00022840"/>
    </source>
</evidence>
<organism evidence="6 7">
    <name type="scientific">Mycena pura</name>
    <dbReference type="NCBI Taxonomy" id="153505"/>
    <lineage>
        <taxon>Eukaryota</taxon>
        <taxon>Fungi</taxon>
        <taxon>Dikarya</taxon>
        <taxon>Basidiomycota</taxon>
        <taxon>Agaricomycotina</taxon>
        <taxon>Agaricomycetes</taxon>
        <taxon>Agaricomycetidae</taxon>
        <taxon>Agaricales</taxon>
        <taxon>Marasmiineae</taxon>
        <taxon>Mycenaceae</taxon>
        <taxon>Mycena</taxon>
    </lineage>
</organism>
<accession>A0AAD6VSW2</accession>
<keyword evidence="3" id="KW-0067">ATP-binding</keyword>
<dbReference type="GO" id="GO:0005829">
    <property type="term" value="C:cytosol"/>
    <property type="evidence" value="ECO:0007669"/>
    <property type="project" value="TreeGrafter"/>
</dbReference>
<protein>
    <submittedName>
        <fullName evidence="6">P-loop containing nucleoside triphosphate hydrolase protein</fullName>
    </submittedName>
</protein>
<dbReference type="Pfam" id="PF09336">
    <property type="entry name" value="Vps4_C"/>
    <property type="match status" value="1"/>
</dbReference>
<dbReference type="InterPro" id="IPR027417">
    <property type="entry name" value="P-loop_NTPase"/>
</dbReference>
<dbReference type="GO" id="GO:0031593">
    <property type="term" value="F:polyubiquitin modification-dependent protein binding"/>
    <property type="evidence" value="ECO:0007669"/>
    <property type="project" value="TreeGrafter"/>
</dbReference>
<keyword evidence="2" id="KW-0547">Nucleotide-binding</keyword>
<dbReference type="SMART" id="SM00382">
    <property type="entry name" value="AAA"/>
    <property type="match status" value="2"/>
</dbReference>
<dbReference type="FunFam" id="3.40.50.300:FF:000012">
    <property type="entry name" value="Transitional endoplasmic reticulum ATPase"/>
    <property type="match status" value="1"/>
</dbReference>
<comment type="caution">
    <text evidence="6">The sequence shown here is derived from an EMBL/GenBank/DDBJ whole genome shotgun (WGS) entry which is preliminary data.</text>
</comment>
<evidence type="ECO:0000313" key="7">
    <source>
        <dbReference type="Proteomes" id="UP001219525"/>
    </source>
</evidence>
<dbReference type="Pfam" id="PF00004">
    <property type="entry name" value="AAA"/>
    <property type="match status" value="2"/>
</dbReference>
<dbReference type="GO" id="GO:0005524">
    <property type="term" value="F:ATP binding"/>
    <property type="evidence" value="ECO:0007669"/>
    <property type="project" value="UniProtKB-KW"/>
</dbReference>
<dbReference type="Gene3D" id="6.10.20.150">
    <property type="match status" value="1"/>
</dbReference>
<dbReference type="InterPro" id="IPR003960">
    <property type="entry name" value="ATPase_AAA_CS"/>
</dbReference>
<name>A0AAD6VSW2_9AGAR</name>
<keyword evidence="6" id="KW-0378">Hydrolase</keyword>
<dbReference type="InterPro" id="IPR003959">
    <property type="entry name" value="ATPase_AAA_core"/>
</dbReference>
<dbReference type="Proteomes" id="UP001219525">
    <property type="component" value="Unassembled WGS sequence"/>
</dbReference>
<evidence type="ECO:0000256" key="1">
    <source>
        <dbReference type="ARBA" id="ARBA00006914"/>
    </source>
</evidence>
<dbReference type="EMBL" id="JARJCW010000008">
    <property type="protein sequence ID" value="KAJ7221672.1"/>
    <property type="molecule type" value="Genomic_DNA"/>
</dbReference>
<dbReference type="Gene3D" id="3.40.50.300">
    <property type="entry name" value="P-loop containing nucleotide triphosphate hydrolases"/>
    <property type="match status" value="2"/>
</dbReference>
<reference evidence="6" key="1">
    <citation type="submission" date="2023-03" db="EMBL/GenBank/DDBJ databases">
        <title>Massive genome expansion in bonnet fungi (Mycena s.s.) driven by repeated elements and novel gene families across ecological guilds.</title>
        <authorList>
            <consortium name="Lawrence Berkeley National Laboratory"/>
            <person name="Harder C.B."/>
            <person name="Miyauchi S."/>
            <person name="Viragh M."/>
            <person name="Kuo A."/>
            <person name="Thoen E."/>
            <person name="Andreopoulos B."/>
            <person name="Lu D."/>
            <person name="Skrede I."/>
            <person name="Drula E."/>
            <person name="Henrissat B."/>
            <person name="Morin E."/>
            <person name="Kohler A."/>
            <person name="Barry K."/>
            <person name="LaButti K."/>
            <person name="Morin E."/>
            <person name="Salamov A."/>
            <person name="Lipzen A."/>
            <person name="Mereny Z."/>
            <person name="Hegedus B."/>
            <person name="Baldrian P."/>
            <person name="Stursova M."/>
            <person name="Weitz H."/>
            <person name="Taylor A."/>
            <person name="Grigoriev I.V."/>
            <person name="Nagy L.G."/>
            <person name="Martin F."/>
            <person name="Kauserud H."/>
        </authorList>
    </citation>
    <scope>NUCLEOTIDE SEQUENCE</scope>
    <source>
        <strain evidence="6">9144</strain>
    </source>
</reference>
<comment type="similarity">
    <text evidence="1">Belongs to the AAA ATPase family.</text>
</comment>